<dbReference type="GO" id="GO:0005737">
    <property type="term" value="C:cytoplasm"/>
    <property type="evidence" value="ECO:0007669"/>
    <property type="project" value="TreeGrafter"/>
</dbReference>
<comment type="similarity">
    <text evidence="1">Belongs to the helicase family. RecQ subfamily.</text>
</comment>
<dbReference type="InterPro" id="IPR001650">
    <property type="entry name" value="Helicase_C-like"/>
</dbReference>
<dbReference type="EMBL" id="NAJN01004265">
    <property type="protein sequence ID" value="TKA23825.1"/>
    <property type="molecule type" value="Genomic_DNA"/>
</dbReference>
<reference evidence="5 6" key="1">
    <citation type="submission" date="2017-03" db="EMBL/GenBank/DDBJ databases">
        <title>Genomes of endolithic fungi from Antarctica.</title>
        <authorList>
            <person name="Coleine C."/>
            <person name="Masonjones S."/>
            <person name="Stajich J.E."/>
        </authorList>
    </citation>
    <scope>NUCLEOTIDE SEQUENCE [LARGE SCALE GENOMIC DNA]</scope>
    <source>
        <strain evidence="5 6">CCFEE 5187</strain>
    </source>
</reference>
<dbReference type="Proteomes" id="UP000308768">
    <property type="component" value="Unassembled WGS sequence"/>
</dbReference>
<dbReference type="AlphaFoldDB" id="A0A4U0TQ02"/>
<evidence type="ECO:0000313" key="5">
    <source>
        <dbReference type="EMBL" id="TKA23825.1"/>
    </source>
</evidence>
<dbReference type="PANTHER" id="PTHR13710:SF154">
    <property type="entry name" value="RECQ HELICASE, PUTATIVE (AFU_ORTHOLOGUE AFUA_6G14720)-RELATED"/>
    <property type="match status" value="1"/>
</dbReference>
<feature type="non-terminal residue" evidence="5">
    <location>
        <position position="1"/>
    </location>
</feature>
<evidence type="ECO:0000313" key="6">
    <source>
        <dbReference type="Proteomes" id="UP000308768"/>
    </source>
</evidence>
<evidence type="ECO:0000256" key="3">
    <source>
        <dbReference type="ARBA" id="ARBA00034808"/>
    </source>
</evidence>
<dbReference type="GO" id="GO:0005694">
    <property type="term" value="C:chromosome"/>
    <property type="evidence" value="ECO:0007669"/>
    <property type="project" value="TreeGrafter"/>
</dbReference>
<evidence type="ECO:0000256" key="2">
    <source>
        <dbReference type="ARBA" id="ARBA00034617"/>
    </source>
</evidence>
<sequence>GKQRIIVATSALGMGVDIADIRVIIHVDRPRTLLDYAQESGRAGRDGARSEAIAMVDDGEGGWRDNEQTEKDRRLVGKYMRGKDGSAVCRRIVLDEYLDARRVRVGCEEGEELCDVCGGIVGVEDNEATGEERVEEGAEAEK</sequence>
<keyword evidence="6" id="KW-1185">Reference proteome</keyword>
<comment type="caution">
    <text evidence="5">The sequence shown here is derived from an EMBL/GenBank/DDBJ whole genome shotgun (WGS) entry which is preliminary data.</text>
</comment>
<organism evidence="5 6">
    <name type="scientific">Cryomyces minteri</name>
    <dbReference type="NCBI Taxonomy" id="331657"/>
    <lineage>
        <taxon>Eukaryota</taxon>
        <taxon>Fungi</taxon>
        <taxon>Dikarya</taxon>
        <taxon>Ascomycota</taxon>
        <taxon>Pezizomycotina</taxon>
        <taxon>Dothideomycetes</taxon>
        <taxon>Dothideomycetes incertae sedis</taxon>
        <taxon>Cryomyces</taxon>
    </lineage>
</organism>
<dbReference type="GO" id="GO:0043138">
    <property type="term" value="F:3'-5' DNA helicase activity"/>
    <property type="evidence" value="ECO:0007669"/>
    <property type="project" value="UniProtKB-EC"/>
</dbReference>
<comment type="catalytic activity">
    <reaction evidence="2">
        <text>Couples ATP hydrolysis with the unwinding of duplex DNA by translocating in the 3'-5' direction.</text>
        <dbReference type="EC" id="5.6.2.4"/>
    </reaction>
</comment>
<dbReference type="OrthoDB" id="2608216at2759"/>
<feature type="non-terminal residue" evidence="5">
    <location>
        <position position="142"/>
    </location>
</feature>
<gene>
    <name evidence="5" type="ORF">B0A49_13972</name>
</gene>
<proteinExistence type="inferred from homology"/>
<dbReference type="GO" id="GO:0009378">
    <property type="term" value="F:four-way junction helicase activity"/>
    <property type="evidence" value="ECO:0007669"/>
    <property type="project" value="TreeGrafter"/>
</dbReference>
<protein>
    <recommendedName>
        <fullName evidence="3">DNA 3'-5' helicase</fullName>
        <ecNumber evidence="3">5.6.2.4</ecNumber>
    </recommendedName>
</protein>
<name>A0A4U0TQ02_9PEZI</name>
<feature type="domain" description="Helicase C-terminal" evidence="4">
    <location>
        <begin position="1"/>
        <end position="97"/>
    </location>
</feature>
<dbReference type="SUPFAM" id="SSF52540">
    <property type="entry name" value="P-loop containing nucleoside triphosphate hydrolases"/>
    <property type="match status" value="1"/>
</dbReference>
<accession>A0A4U0TQ02</accession>
<dbReference type="GO" id="GO:0000724">
    <property type="term" value="P:double-strand break repair via homologous recombination"/>
    <property type="evidence" value="ECO:0007669"/>
    <property type="project" value="TreeGrafter"/>
</dbReference>
<dbReference type="Gene3D" id="3.40.50.300">
    <property type="entry name" value="P-loop containing nucleotide triphosphate hydrolases"/>
    <property type="match status" value="1"/>
</dbReference>
<dbReference type="EC" id="5.6.2.4" evidence="3"/>
<evidence type="ECO:0000256" key="1">
    <source>
        <dbReference type="ARBA" id="ARBA00005446"/>
    </source>
</evidence>
<evidence type="ECO:0000259" key="4">
    <source>
        <dbReference type="PROSITE" id="PS51194"/>
    </source>
</evidence>
<dbReference type="PROSITE" id="PS51194">
    <property type="entry name" value="HELICASE_CTER"/>
    <property type="match status" value="1"/>
</dbReference>
<dbReference type="InterPro" id="IPR027417">
    <property type="entry name" value="P-loop_NTPase"/>
</dbReference>
<dbReference type="STRING" id="331657.A0A4U0TQ02"/>
<dbReference type="PANTHER" id="PTHR13710">
    <property type="entry name" value="DNA HELICASE RECQ FAMILY MEMBER"/>
    <property type="match status" value="1"/>
</dbReference>
<dbReference type="Pfam" id="PF00271">
    <property type="entry name" value="Helicase_C"/>
    <property type="match status" value="1"/>
</dbReference>